<feature type="compositionally biased region" description="Basic and acidic residues" evidence="8">
    <location>
        <begin position="770"/>
        <end position="877"/>
    </location>
</feature>
<protein>
    <recommendedName>
        <fullName evidence="7">Eukaryotic translation initiation factor 3 subunit A</fullName>
        <shortName evidence="7">eIF3a</shortName>
    </recommendedName>
    <alternativeName>
        <fullName evidence="7">Eukaryotic translation initiation factor 3 110 kDa subunit homolog</fullName>
        <shortName evidence="7">eIF3 p110</shortName>
    </alternativeName>
    <alternativeName>
        <fullName evidence="7">Translation initiation factor eIF3, p110 subunit homolog</fullName>
    </alternativeName>
</protein>
<dbReference type="SMART" id="SM00088">
    <property type="entry name" value="PINT"/>
    <property type="match status" value="1"/>
</dbReference>
<evidence type="ECO:0000256" key="2">
    <source>
        <dbReference type="ARBA" id="ARBA00022490"/>
    </source>
</evidence>
<keyword evidence="11" id="KW-1185">Reference proteome</keyword>
<comment type="subcellular location">
    <subcellularLocation>
        <location evidence="1 7">Cytoplasm</location>
    </subcellularLocation>
</comment>
<keyword evidence="4 7" id="KW-0694">RNA-binding</keyword>
<dbReference type="PROSITE" id="PS50250">
    <property type="entry name" value="PCI"/>
    <property type="match status" value="1"/>
</dbReference>
<comment type="similarity">
    <text evidence="7">Belongs to the eIF-3 subunit A family.</text>
</comment>
<dbReference type="PANTHER" id="PTHR14005:SF0">
    <property type="entry name" value="EUKARYOTIC TRANSLATION INITIATION FACTOR 3 SUBUNIT A"/>
    <property type="match status" value="1"/>
</dbReference>
<dbReference type="GO" id="GO:0071541">
    <property type="term" value="C:eukaryotic translation initiation factor 3 complex, eIF3m"/>
    <property type="evidence" value="ECO:0007669"/>
    <property type="project" value="TreeGrafter"/>
</dbReference>
<evidence type="ECO:0000313" key="11">
    <source>
        <dbReference type="Proteomes" id="UP000193685"/>
    </source>
</evidence>
<dbReference type="Gene3D" id="4.10.860.10">
    <property type="entry name" value="UVR domain"/>
    <property type="match status" value="1"/>
</dbReference>
<evidence type="ECO:0000256" key="8">
    <source>
        <dbReference type="SAM" id="MobiDB-lite"/>
    </source>
</evidence>
<proteinExistence type="inferred from homology"/>
<evidence type="ECO:0000256" key="7">
    <source>
        <dbReference type="HAMAP-Rule" id="MF_03000"/>
    </source>
</evidence>
<dbReference type="GO" id="GO:0001732">
    <property type="term" value="P:formation of cytoplasmic translation initiation complex"/>
    <property type="evidence" value="ECO:0007669"/>
    <property type="project" value="UniProtKB-UniRule"/>
</dbReference>
<feature type="domain" description="PCI" evidence="9">
    <location>
        <begin position="317"/>
        <end position="497"/>
    </location>
</feature>
<evidence type="ECO:0000256" key="3">
    <source>
        <dbReference type="ARBA" id="ARBA00022540"/>
    </source>
</evidence>
<accession>A0A1Y2FAX8</accession>
<evidence type="ECO:0000259" key="9">
    <source>
        <dbReference type="PROSITE" id="PS50250"/>
    </source>
</evidence>
<dbReference type="GO" id="GO:0002188">
    <property type="term" value="P:translation reinitiation"/>
    <property type="evidence" value="ECO:0007669"/>
    <property type="project" value="TreeGrafter"/>
</dbReference>
<evidence type="ECO:0000256" key="1">
    <source>
        <dbReference type="ARBA" id="ARBA00004496"/>
    </source>
</evidence>
<organism evidence="10 11">
    <name type="scientific">Protomyces lactucae-debilis</name>
    <dbReference type="NCBI Taxonomy" id="2754530"/>
    <lineage>
        <taxon>Eukaryota</taxon>
        <taxon>Fungi</taxon>
        <taxon>Dikarya</taxon>
        <taxon>Ascomycota</taxon>
        <taxon>Taphrinomycotina</taxon>
        <taxon>Taphrinomycetes</taxon>
        <taxon>Taphrinales</taxon>
        <taxon>Protomycetaceae</taxon>
        <taxon>Protomyces</taxon>
    </lineage>
</organism>
<dbReference type="PANTHER" id="PTHR14005">
    <property type="entry name" value="EUKARYOTIC TRANSLATION INITIATION FACTOR 3, THETA SUBUNIT"/>
    <property type="match status" value="1"/>
</dbReference>
<keyword evidence="3 7" id="KW-0396">Initiation factor</keyword>
<dbReference type="AlphaFoldDB" id="A0A1Y2FAX8"/>
<dbReference type="EMBL" id="MCFI01000012">
    <property type="protein sequence ID" value="ORY80787.1"/>
    <property type="molecule type" value="Genomic_DNA"/>
</dbReference>
<dbReference type="GO" id="GO:0033290">
    <property type="term" value="C:eukaryotic 48S preinitiation complex"/>
    <property type="evidence" value="ECO:0007669"/>
    <property type="project" value="UniProtKB-UniRule"/>
</dbReference>
<feature type="region of interest" description="Disordered" evidence="8">
    <location>
        <begin position="770"/>
        <end position="979"/>
    </location>
</feature>
<keyword evidence="5 7" id="KW-0648">Protein biosynthesis</keyword>
<evidence type="ECO:0000256" key="5">
    <source>
        <dbReference type="ARBA" id="ARBA00022917"/>
    </source>
</evidence>
<dbReference type="GO" id="GO:0003743">
    <property type="term" value="F:translation initiation factor activity"/>
    <property type="evidence" value="ECO:0007669"/>
    <property type="project" value="UniProtKB-UniRule"/>
</dbReference>
<feature type="compositionally biased region" description="Low complexity" evidence="8">
    <location>
        <begin position="878"/>
        <end position="891"/>
    </location>
</feature>
<comment type="function">
    <text evidence="7">RNA-binding component of the eukaryotic translation initiation factor 3 (eIF-3) complex, which is involved in protein synthesis of a specialized repertoire of mRNAs and, together with other initiation factors, stimulates binding of mRNA and methionyl-tRNAi to the 40S ribosome. The eIF-3 complex specifically targets and initiates translation of a subset of mRNAs involved in cell proliferation.</text>
</comment>
<dbReference type="GO" id="GO:0071540">
    <property type="term" value="C:eukaryotic translation initiation factor 3 complex, eIF3e"/>
    <property type="evidence" value="ECO:0007669"/>
    <property type="project" value="TreeGrafter"/>
</dbReference>
<name>A0A1Y2FAX8_PROLT</name>
<dbReference type="OMA" id="EHITNKR"/>
<dbReference type="Pfam" id="PF22591">
    <property type="entry name" value="eIF3a_PCI_TPR-like"/>
    <property type="match status" value="1"/>
</dbReference>
<evidence type="ECO:0000256" key="4">
    <source>
        <dbReference type="ARBA" id="ARBA00022884"/>
    </source>
</evidence>
<dbReference type="Proteomes" id="UP000193685">
    <property type="component" value="Unassembled WGS sequence"/>
</dbReference>
<evidence type="ECO:0000256" key="6">
    <source>
        <dbReference type="ARBA" id="ARBA00023054"/>
    </source>
</evidence>
<keyword evidence="2 7" id="KW-0963">Cytoplasm</keyword>
<dbReference type="OrthoDB" id="18884at2759"/>
<gene>
    <name evidence="7" type="primary">TIF32</name>
    <name evidence="10" type="ORF">BCR37DRAFT_380530</name>
</gene>
<feature type="region of interest" description="Disordered" evidence="8">
    <location>
        <begin position="584"/>
        <end position="616"/>
    </location>
</feature>
<dbReference type="FunFam" id="4.10.860.10:FF:000001">
    <property type="entry name" value="Eukaryotic translation initiation factor 3 subunit A"/>
    <property type="match status" value="1"/>
</dbReference>
<dbReference type="FunFam" id="1.25.40.860:FF:000003">
    <property type="entry name" value="Eukaryotic translation initiation factor 3 subunit A"/>
    <property type="match status" value="1"/>
</dbReference>
<dbReference type="InterPro" id="IPR027512">
    <property type="entry name" value="EIF3A"/>
</dbReference>
<dbReference type="GO" id="GO:0043614">
    <property type="term" value="C:multi-eIF complex"/>
    <property type="evidence" value="ECO:0007669"/>
    <property type="project" value="TreeGrafter"/>
</dbReference>
<sequence length="979" mass="111059">MAPMIQKPENVLKRAEELVGVGQQAAALQSLHELIISKRSKSASIASLEPLMLRLVELAVEQRKGKIVKESLYQYKNIAQNTSVETLVVVVNRFIKLSQQKFAEAQQQAEKLSLEAIDDLEATETPESILLSTVTADVGKDRTDRAVVTPWLRFLWETYRTVLDILRNNGRLEQTYQDVTHQAFDFCQKFERKMEFRRLCDLLRNHLQNAAKYTNSANGINLNDPDTLQRHLDSRFVQLNTAVAMELWQEAFRSVEDIHNLLTISKRPAKPAVMANYYEKLSKIFLVSGNYLFHAAAFNKYATLVRTQNKGASAAELERLGSTALLSAIAIPVMRDQQGRGVELDLDDHKTKHARLAALLNMPHAPTRAGLLKEALHKNARVQEHIKAVYVALETQFHPLSICQRISPLLEKLATPEFQGYIQPLQQVVLVRVFQQLSQVYETVSFDFITKLISFPAQYAIDAVALEKFIMAGCKKGELHIRIDHANNCLTFEADNMLEQTALPTASRSLQPSPADLVKSQLTRLARCLYATLSHVDPAFVEEKAALKRALLARAAEHAEQEHAQVLARTSIIERRKELVQTAQMKKDQEEASRRELQRQKEQEAESRRVAEDTRRRELERIKREQDKIKQDESKKLREELKASGALAGVDEAELESLDTTKLRAMQLQQLEKSTKDINERMRITAKRIDHLERAYRRAEMPLVQKDAEEQVKADKENHAARSKAALETAQVKHEEALRMKKRMSRVLPDFDVYRQQLAAKREVAYKQRVEEAQRKLDEEKEARRVAYRKEVAEEEAREREEQERYEREEAEHREAEKRHEQEAAERAEKEEAQRAEREKKAAEQAERMKKLDEQAAKQRAREEEAEAKLRAKKEGRPVPGAAAPAASAGGDNVYRPGQGKWSRGGGAAGAGGDRAGATGGMGERSASYGRRETPVPSREQTPRASEDGAKPSKGAYVPMHLRKGPDGNPPTERRASGW</sequence>
<dbReference type="InterPro" id="IPR054711">
    <property type="entry name" value="eIF3a_PCI_TPR-like"/>
</dbReference>
<dbReference type="Pfam" id="PF01399">
    <property type="entry name" value="PCI"/>
    <property type="match status" value="1"/>
</dbReference>
<dbReference type="GO" id="GO:0016282">
    <property type="term" value="C:eukaryotic 43S preinitiation complex"/>
    <property type="evidence" value="ECO:0007669"/>
    <property type="project" value="UniProtKB-UniRule"/>
</dbReference>
<feature type="compositionally biased region" description="Gly residues" evidence="8">
    <location>
        <begin position="903"/>
        <end position="923"/>
    </location>
</feature>
<feature type="compositionally biased region" description="Basic and acidic residues" evidence="8">
    <location>
        <begin position="941"/>
        <end position="951"/>
    </location>
</feature>
<dbReference type="Gene3D" id="1.25.40.860">
    <property type="match status" value="2"/>
</dbReference>
<comment type="subunit">
    <text evidence="7">Component of the eukaryotic translation initiation factor 3 (eIF-3) complex.</text>
</comment>
<dbReference type="STRING" id="56484.A0A1Y2FAX8"/>
<reference evidence="10 11" key="1">
    <citation type="submission" date="2016-07" db="EMBL/GenBank/DDBJ databases">
        <title>Pervasive Adenine N6-methylation of Active Genes in Fungi.</title>
        <authorList>
            <consortium name="DOE Joint Genome Institute"/>
            <person name="Mondo S.J."/>
            <person name="Dannebaum R.O."/>
            <person name="Kuo R.C."/>
            <person name="Labutti K."/>
            <person name="Haridas S."/>
            <person name="Kuo A."/>
            <person name="Salamov A."/>
            <person name="Ahrendt S.R."/>
            <person name="Lipzen A."/>
            <person name="Sullivan W."/>
            <person name="Andreopoulos W.B."/>
            <person name="Clum A."/>
            <person name="Lindquist E."/>
            <person name="Daum C."/>
            <person name="Ramamoorthy G.K."/>
            <person name="Gryganskyi A."/>
            <person name="Culley D."/>
            <person name="Magnuson J.K."/>
            <person name="James T.Y."/>
            <person name="O'Malley M.A."/>
            <person name="Stajich J.E."/>
            <person name="Spatafora J.W."/>
            <person name="Visel A."/>
            <person name="Grigoriev I.V."/>
        </authorList>
    </citation>
    <scope>NUCLEOTIDE SEQUENCE [LARGE SCALE GENOMIC DNA]</scope>
    <source>
        <strain evidence="10 11">12-1054</strain>
    </source>
</reference>
<dbReference type="InterPro" id="IPR000717">
    <property type="entry name" value="PCI_dom"/>
</dbReference>
<comment type="caution">
    <text evidence="10">The sequence shown here is derived from an EMBL/GenBank/DDBJ whole genome shotgun (WGS) entry which is preliminary data.</text>
</comment>
<evidence type="ECO:0000313" key="10">
    <source>
        <dbReference type="EMBL" id="ORY80787.1"/>
    </source>
</evidence>
<dbReference type="HAMAP" id="MF_03000">
    <property type="entry name" value="eIF3a"/>
    <property type="match status" value="1"/>
</dbReference>
<keyword evidence="6" id="KW-0175">Coiled coil</keyword>
<dbReference type="GO" id="GO:0003729">
    <property type="term" value="F:mRNA binding"/>
    <property type="evidence" value="ECO:0007669"/>
    <property type="project" value="TreeGrafter"/>
</dbReference>